<dbReference type="EC" id="3.2.2.n1" evidence="3"/>
<dbReference type="GO" id="GO:0005829">
    <property type="term" value="C:cytosol"/>
    <property type="evidence" value="ECO:0007669"/>
    <property type="project" value="TreeGrafter"/>
</dbReference>
<evidence type="ECO:0000256" key="1">
    <source>
        <dbReference type="ARBA" id="ARBA00000274"/>
    </source>
</evidence>
<dbReference type="Gene3D" id="3.40.50.450">
    <property type="match status" value="1"/>
</dbReference>
<sequence length="189" mass="20304">MKIAVFCGSGDGDDPAFAAAAEATGREVGRRGWRLVYGGGSVGLMGRVARATQAAGGAVTGVIPRAMMRRELAFEASDELVVVETMRERKQVMDDRADAFVVLPGGFGTLEEVAEVVTHRFLNYHNKPVVIVDVAGFWSPLRTLFDHFEAARFAGPAYREAYRFVATAEEALAALDAVVPADREASGPR</sequence>
<dbReference type="NCBIfam" id="TIGR00730">
    <property type="entry name" value="Rossman fold protein, TIGR00730 family"/>
    <property type="match status" value="1"/>
</dbReference>
<dbReference type="Proteomes" id="UP000007881">
    <property type="component" value="Chromosome"/>
</dbReference>
<gene>
    <name evidence="4" type="ordered locus">PSMK_31750</name>
</gene>
<dbReference type="RefSeq" id="WP_014438537.1">
    <property type="nucleotide sequence ID" value="NC_017080.1"/>
</dbReference>
<protein>
    <recommendedName>
        <fullName evidence="3">Cytokinin riboside 5'-monophosphate phosphoribohydrolase</fullName>
        <ecNumber evidence="3">3.2.2.n1</ecNumber>
    </recommendedName>
</protein>
<dbReference type="InterPro" id="IPR031100">
    <property type="entry name" value="LOG_fam"/>
</dbReference>
<proteinExistence type="inferred from homology"/>
<evidence type="ECO:0000256" key="3">
    <source>
        <dbReference type="RuleBase" id="RU363015"/>
    </source>
</evidence>
<dbReference type="GO" id="GO:0008714">
    <property type="term" value="F:AMP nucleosidase activity"/>
    <property type="evidence" value="ECO:0007669"/>
    <property type="project" value="UniProtKB-EC"/>
</dbReference>
<evidence type="ECO:0000313" key="4">
    <source>
        <dbReference type="EMBL" id="BAM05334.1"/>
    </source>
</evidence>
<dbReference type="GO" id="GO:0009691">
    <property type="term" value="P:cytokinin biosynthetic process"/>
    <property type="evidence" value="ECO:0007669"/>
    <property type="project" value="UniProtKB-UniRule"/>
</dbReference>
<comment type="catalytic activity">
    <reaction evidence="1">
        <text>AMP + H2O = D-ribose 5-phosphate + adenine</text>
        <dbReference type="Rhea" id="RHEA:20129"/>
        <dbReference type="ChEBI" id="CHEBI:15377"/>
        <dbReference type="ChEBI" id="CHEBI:16708"/>
        <dbReference type="ChEBI" id="CHEBI:78346"/>
        <dbReference type="ChEBI" id="CHEBI:456215"/>
        <dbReference type="EC" id="3.2.2.4"/>
    </reaction>
</comment>
<dbReference type="PANTHER" id="PTHR31223:SF70">
    <property type="entry name" value="LOG FAMILY PROTEIN YJL055W"/>
    <property type="match status" value="1"/>
</dbReference>
<dbReference type="HOGENOM" id="CLU_058336_4_2_0"/>
<dbReference type="Pfam" id="PF03641">
    <property type="entry name" value="Lysine_decarbox"/>
    <property type="match status" value="1"/>
</dbReference>
<accession>I0IJ96</accession>
<keyword evidence="3" id="KW-0378">Hydrolase</keyword>
<reference evidence="4 5" key="1">
    <citation type="submission" date="2012-02" db="EMBL/GenBank/DDBJ databases">
        <title>Complete genome sequence of Phycisphaera mikurensis NBRC 102666.</title>
        <authorList>
            <person name="Ankai A."/>
            <person name="Hosoyama A."/>
            <person name="Terui Y."/>
            <person name="Sekine M."/>
            <person name="Fukai R."/>
            <person name="Kato Y."/>
            <person name="Nakamura S."/>
            <person name="Yamada-Narita S."/>
            <person name="Kawakoshi A."/>
            <person name="Fukunaga Y."/>
            <person name="Yamazaki S."/>
            <person name="Fujita N."/>
        </authorList>
    </citation>
    <scope>NUCLEOTIDE SEQUENCE [LARGE SCALE GENOMIC DNA]</scope>
    <source>
        <strain evidence="5">NBRC 102666 / KCTC 22515 / FYK2301M01</strain>
    </source>
</reference>
<dbReference type="KEGG" id="phm:PSMK_31750"/>
<name>I0IJ96_PHYMF</name>
<keyword evidence="3" id="KW-0203">Cytokinin biosynthesis</keyword>
<dbReference type="PANTHER" id="PTHR31223">
    <property type="entry name" value="LOG FAMILY PROTEIN YJL055W"/>
    <property type="match status" value="1"/>
</dbReference>
<dbReference type="eggNOG" id="COG1611">
    <property type="taxonomic scope" value="Bacteria"/>
</dbReference>
<dbReference type="EMBL" id="AP012338">
    <property type="protein sequence ID" value="BAM05334.1"/>
    <property type="molecule type" value="Genomic_DNA"/>
</dbReference>
<organism evidence="4 5">
    <name type="scientific">Phycisphaera mikurensis (strain NBRC 102666 / KCTC 22515 / FYK2301M01)</name>
    <dbReference type="NCBI Taxonomy" id="1142394"/>
    <lineage>
        <taxon>Bacteria</taxon>
        <taxon>Pseudomonadati</taxon>
        <taxon>Planctomycetota</taxon>
        <taxon>Phycisphaerae</taxon>
        <taxon>Phycisphaerales</taxon>
        <taxon>Phycisphaeraceae</taxon>
        <taxon>Phycisphaera</taxon>
    </lineage>
</organism>
<dbReference type="InterPro" id="IPR005269">
    <property type="entry name" value="LOG"/>
</dbReference>
<evidence type="ECO:0000256" key="2">
    <source>
        <dbReference type="ARBA" id="ARBA00006763"/>
    </source>
</evidence>
<evidence type="ECO:0000313" key="5">
    <source>
        <dbReference type="Proteomes" id="UP000007881"/>
    </source>
</evidence>
<dbReference type="OrthoDB" id="9801098at2"/>
<dbReference type="AlphaFoldDB" id="I0IJ96"/>
<dbReference type="STRING" id="1142394.PSMK_31750"/>
<keyword evidence="5" id="KW-1185">Reference proteome</keyword>
<comment type="similarity">
    <text evidence="2 3">Belongs to the LOG family.</text>
</comment>
<dbReference type="SUPFAM" id="SSF102405">
    <property type="entry name" value="MCP/YpsA-like"/>
    <property type="match status" value="1"/>
</dbReference>